<organism evidence="2 3">
    <name type="scientific">Candidatus Magasanikbacteria bacterium CG10_big_fil_rev_8_21_14_0_10_47_10</name>
    <dbReference type="NCBI Taxonomy" id="1974652"/>
    <lineage>
        <taxon>Bacteria</taxon>
        <taxon>Candidatus Magasanikiibacteriota</taxon>
    </lineage>
</organism>
<evidence type="ECO:0000313" key="3">
    <source>
        <dbReference type="Proteomes" id="UP000230154"/>
    </source>
</evidence>
<dbReference type="EMBL" id="PFCB01000016">
    <property type="protein sequence ID" value="PIR74571.1"/>
    <property type="molecule type" value="Genomic_DNA"/>
</dbReference>
<dbReference type="AlphaFoldDB" id="A0A2H0TQZ2"/>
<evidence type="ECO:0000256" key="1">
    <source>
        <dbReference type="SAM" id="Phobius"/>
    </source>
</evidence>
<dbReference type="GO" id="GO:0005975">
    <property type="term" value="P:carbohydrate metabolic process"/>
    <property type="evidence" value="ECO:0007669"/>
    <property type="project" value="InterPro"/>
</dbReference>
<feature type="transmembrane region" description="Helical" evidence="1">
    <location>
        <begin position="7"/>
        <end position="29"/>
    </location>
</feature>
<dbReference type="SUPFAM" id="SSF48208">
    <property type="entry name" value="Six-hairpin glycosidases"/>
    <property type="match status" value="1"/>
</dbReference>
<keyword evidence="1" id="KW-0472">Membrane</keyword>
<reference evidence="3" key="1">
    <citation type="submission" date="2017-09" db="EMBL/GenBank/DDBJ databases">
        <title>Depth-based differentiation of microbial function through sediment-hosted aquifers and enrichment of novel symbionts in the deep terrestrial subsurface.</title>
        <authorList>
            <person name="Probst A.J."/>
            <person name="Ladd B."/>
            <person name="Jarett J.K."/>
            <person name="Geller-Mcgrath D.E."/>
            <person name="Sieber C.M.K."/>
            <person name="Emerson J.B."/>
            <person name="Anantharaman K."/>
            <person name="Thomas B.C."/>
            <person name="Malmstrom R."/>
            <person name="Stieglmeier M."/>
            <person name="Klingl A."/>
            <person name="Woyke T."/>
            <person name="Ryan C.M."/>
            <person name="Banfield J.F."/>
        </authorList>
    </citation>
    <scope>NUCLEOTIDE SEQUENCE [LARGE SCALE GENOMIC DNA]</scope>
</reference>
<accession>A0A2H0TQZ2</accession>
<dbReference type="Proteomes" id="UP000230154">
    <property type="component" value="Unassembled WGS sequence"/>
</dbReference>
<keyword evidence="1" id="KW-0812">Transmembrane</keyword>
<name>A0A2H0TQZ2_9BACT</name>
<dbReference type="InterPro" id="IPR008928">
    <property type="entry name" value="6-hairpin_glycosidase_sf"/>
</dbReference>
<sequence length="378" mass="43211">MKRKKFSIAIGSILLVCIGVLLYWVLFFYSTQGYRTANRSISFSSDIGSALRVFVLNQSQHNDPVKGCWYDAGDYIVFIQRNTQALVYLSMAYQYAEGEEVKKDLKKVIDQQLGCVEQMIAAGYKQFRDQDVHGVNLPPSWNERVYPQQTYFFRDGEGRDIYAMLSLVYANLGNEGLSRRMRDTARTLENMTVSENCCEEGPLSLREGEYEGLLDLADIKDVDATSLPDLWGIRFAALLNIEQEEERTIARVLTKVGDRFDSDTKVFDYIGGNYDIAGTIALERLYKKRFGSNEFSDLSSRLYAYLHGENEYAVNFTEYDDVYHPCHFFSACDLSGALINGPDEKGFDWQRSDVWRNTEVQLPGQAMYVLAMVLYTSL</sequence>
<protein>
    <recommendedName>
        <fullName evidence="4">Glycoside hydrolase family 8</fullName>
    </recommendedName>
</protein>
<evidence type="ECO:0008006" key="4">
    <source>
        <dbReference type="Google" id="ProtNLM"/>
    </source>
</evidence>
<gene>
    <name evidence="2" type="ORF">COU35_01690</name>
</gene>
<comment type="caution">
    <text evidence="2">The sequence shown here is derived from an EMBL/GenBank/DDBJ whole genome shotgun (WGS) entry which is preliminary data.</text>
</comment>
<proteinExistence type="predicted"/>
<evidence type="ECO:0000313" key="2">
    <source>
        <dbReference type="EMBL" id="PIR74571.1"/>
    </source>
</evidence>
<keyword evidence="1" id="KW-1133">Transmembrane helix</keyword>